<evidence type="ECO:0000256" key="7">
    <source>
        <dbReference type="ARBA" id="ARBA00023172"/>
    </source>
</evidence>
<evidence type="ECO:0000256" key="2">
    <source>
        <dbReference type="ARBA" id="ARBA00022741"/>
    </source>
</evidence>
<evidence type="ECO:0000256" key="1">
    <source>
        <dbReference type="ARBA" id="ARBA00022490"/>
    </source>
</evidence>
<feature type="binding site" evidence="9">
    <location>
        <position position="14"/>
    </location>
    <ligand>
        <name>ATP</name>
        <dbReference type="ChEBI" id="CHEBI:30616"/>
    </ligand>
</feature>
<evidence type="ECO:0000256" key="4">
    <source>
        <dbReference type="ARBA" id="ARBA00022801"/>
    </source>
</evidence>
<keyword evidence="6 9" id="KW-0238">DNA-binding</keyword>
<feature type="binding site" evidence="9">
    <location>
        <position position="165"/>
    </location>
    <ligand>
        <name>ATP</name>
        <dbReference type="ChEBI" id="CHEBI:30616"/>
    </ligand>
</feature>
<evidence type="ECO:0000256" key="9">
    <source>
        <dbReference type="HAMAP-Rule" id="MF_00016"/>
    </source>
</evidence>
<feature type="binding site" evidence="9">
    <location>
        <position position="15"/>
    </location>
    <ligand>
        <name>ATP</name>
        <dbReference type="ChEBI" id="CHEBI:30616"/>
    </ligand>
</feature>
<dbReference type="SUPFAM" id="SSF46785">
    <property type="entry name" value="Winged helix' DNA-binding domain"/>
    <property type="match status" value="1"/>
</dbReference>
<proteinExistence type="inferred from homology"/>
<feature type="binding site" evidence="9">
    <location>
        <position position="309"/>
    </location>
    <ligand>
        <name>DNA</name>
        <dbReference type="ChEBI" id="CHEBI:16991"/>
    </ligand>
</feature>
<dbReference type="InterPro" id="IPR036390">
    <property type="entry name" value="WH_DNA-bd_sf"/>
</dbReference>
<evidence type="ECO:0000313" key="11">
    <source>
        <dbReference type="EMBL" id="QTA38940.1"/>
    </source>
</evidence>
<dbReference type="RefSeq" id="WP_207567657.1">
    <property type="nucleotide sequence ID" value="NZ_CP071446.1"/>
</dbReference>
<dbReference type="EMBL" id="CP071446">
    <property type="protein sequence ID" value="QTA38940.1"/>
    <property type="molecule type" value="Genomic_DNA"/>
</dbReference>
<comment type="subcellular location">
    <subcellularLocation>
        <location evidence="9">Cytoplasm</location>
    </subcellularLocation>
</comment>
<comment type="similarity">
    <text evidence="9">Belongs to the RuvB family.</text>
</comment>
<keyword evidence="11" id="KW-0347">Helicase</keyword>
<evidence type="ECO:0000313" key="12">
    <source>
        <dbReference type="Proteomes" id="UP000671862"/>
    </source>
</evidence>
<dbReference type="EC" id="3.6.4.-" evidence="9"/>
<keyword evidence="4 9" id="KW-0378">Hydrolase</keyword>
<dbReference type="Gene3D" id="1.10.8.60">
    <property type="match status" value="1"/>
</dbReference>
<comment type="caution">
    <text evidence="9">Lacks conserved residue(s) required for the propagation of feature annotation.</text>
</comment>
<feature type="binding site" evidence="9">
    <location>
        <position position="304"/>
    </location>
    <ligand>
        <name>DNA</name>
        <dbReference type="ChEBI" id="CHEBI:16991"/>
    </ligand>
</feature>
<evidence type="ECO:0000259" key="10">
    <source>
        <dbReference type="SMART" id="SM00382"/>
    </source>
</evidence>
<evidence type="ECO:0000256" key="5">
    <source>
        <dbReference type="ARBA" id="ARBA00022840"/>
    </source>
</evidence>
<protein>
    <recommendedName>
        <fullName evidence="9">Holliday junction branch migration complex subunit RuvB</fullName>
        <ecNumber evidence="9">3.6.4.-</ecNumber>
    </recommendedName>
</protein>
<feature type="region of interest" description="Small ATPAse domain (RuvB-S)" evidence="9">
    <location>
        <begin position="176"/>
        <end position="246"/>
    </location>
</feature>
<dbReference type="GO" id="GO:0003678">
    <property type="term" value="F:DNA helicase activity"/>
    <property type="evidence" value="ECO:0007669"/>
    <property type="project" value="UniProtKB-EC"/>
</dbReference>
<evidence type="ECO:0000256" key="6">
    <source>
        <dbReference type="ARBA" id="ARBA00023125"/>
    </source>
</evidence>
<comment type="function">
    <text evidence="9">The RuvA-RuvB-RuvC complex processes Holliday junction (HJ) DNA during genetic recombination and DNA repair, while the RuvA-RuvB complex plays an important role in the rescue of blocked DNA replication forks via replication fork reversal (RFR). RuvA specifically binds to HJ cruciform DNA, conferring on it an open structure. The RuvB hexamer acts as an ATP-dependent pump, pulling dsDNA into and through the RuvAB complex. RuvB forms 2 homohexamers on either side of HJ DNA bound by 1 or 2 RuvA tetramers; 4 subunits per hexamer contact DNA at a time. Coordinated motions by a converter formed by DNA-disengaged RuvB subunits stimulates ATP hydrolysis and nucleotide exchange. Immobilization of the converter enables RuvB to convert the ATP-contained energy into a lever motion, pulling 2 nucleotides of DNA out of the RuvA tetramer per ATP hydrolyzed, thus driving DNA branch migration. The RuvB motors rotate together with the DNA substrate, which together with the progressing nucleotide cycle form the mechanistic basis for DNA recombination by continuous HJ branch migration. Branch migration allows RuvC to scan DNA until it finds its consensus sequence, where it cleaves and resolves cruciform DNA.</text>
</comment>
<keyword evidence="5 9" id="KW-0067">ATP-binding</keyword>
<comment type="subunit">
    <text evidence="9">Homohexamer. Forms an RuvA(8)-RuvB(12)-Holliday junction (HJ) complex. HJ DNA is sandwiched between 2 RuvA tetramers; dsDNA enters through RuvA and exits via RuvB. An RuvB hexamer assembles on each DNA strand where it exits the tetramer. Each RuvB hexamer is contacted by two RuvA subunits (via domain III) on 2 adjacent RuvB subunits; this complex drives branch migration. In the full resolvosome a probable DNA-RuvA(4)-RuvB(12)-RuvC(2) complex forms which resolves the HJ.</text>
</comment>
<dbReference type="Pfam" id="PF17864">
    <property type="entry name" value="AAA_lid_4"/>
    <property type="match status" value="1"/>
</dbReference>
<dbReference type="Gene3D" id="3.40.50.300">
    <property type="entry name" value="P-loop containing nucleotide triphosphate hydrolases"/>
    <property type="match status" value="1"/>
</dbReference>
<dbReference type="InterPro" id="IPR041445">
    <property type="entry name" value="AAA_lid_4"/>
</dbReference>
<feature type="binding site" evidence="9">
    <location>
        <position position="61"/>
    </location>
    <ligand>
        <name>ATP</name>
        <dbReference type="ChEBI" id="CHEBI:30616"/>
    </ligand>
</feature>
<dbReference type="SMART" id="SM00382">
    <property type="entry name" value="AAA"/>
    <property type="match status" value="1"/>
</dbReference>
<feature type="binding site" evidence="9">
    <location>
        <position position="175"/>
    </location>
    <ligand>
        <name>ATP</name>
        <dbReference type="ChEBI" id="CHEBI:30616"/>
    </ligand>
</feature>
<sequence length="329" mass="36473">MFDPERTPADLITLRPQYLSEYIGQNTIKKRLNLAISAAKIRGEALDHVLLVGPPGLGKTTLAHIIANEMNTNIHVTSGPVLEKQGDVAAILTNLERGDVLFIDEIHRMNKTVEEILYTAMEDFQIDIMIGKGPSARSIRIDLQPFTLVGATTRSGLLSSPLRNRFGLIMEIDFYSESELADIINRAASFLDVEMTKDAALLLSKRSRGTPRIALRLLRRVRDMSTVKDQRVIDIAMVNEIMQLLGIDEEGLDDMDRKILKVIIEVYSGGPVGIKSLAASVGITEDTISEVYEPYLLQSGFIARTPRGRIATQKAYKHLGYSYGGGLFE</sequence>
<comment type="catalytic activity">
    <reaction evidence="9">
        <text>ATP + H2O = ADP + phosphate + H(+)</text>
        <dbReference type="Rhea" id="RHEA:13065"/>
        <dbReference type="ChEBI" id="CHEBI:15377"/>
        <dbReference type="ChEBI" id="CHEBI:15378"/>
        <dbReference type="ChEBI" id="CHEBI:30616"/>
        <dbReference type="ChEBI" id="CHEBI:43474"/>
        <dbReference type="ChEBI" id="CHEBI:456216"/>
    </reaction>
</comment>
<feature type="domain" description="AAA+ ATPase" evidence="10">
    <location>
        <begin position="45"/>
        <end position="176"/>
    </location>
</feature>
<feature type="binding site" evidence="9">
    <location>
        <position position="60"/>
    </location>
    <ligand>
        <name>ATP</name>
        <dbReference type="ChEBI" id="CHEBI:30616"/>
    </ligand>
</feature>
<dbReference type="Gene3D" id="1.10.10.10">
    <property type="entry name" value="Winged helix-like DNA-binding domain superfamily/Winged helix DNA-binding domain"/>
    <property type="match status" value="1"/>
</dbReference>
<dbReference type="InterPro" id="IPR027417">
    <property type="entry name" value="P-loop_NTPase"/>
</dbReference>
<evidence type="ECO:0000256" key="8">
    <source>
        <dbReference type="ARBA" id="ARBA00023204"/>
    </source>
</evidence>
<dbReference type="InterPro" id="IPR003593">
    <property type="entry name" value="AAA+_ATPase"/>
</dbReference>
<dbReference type="InterPro" id="IPR008823">
    <property type="entry name" value="RuvB_wg_C"/>
</dbReference>
<dbReference type="PANTHER" id="PTHR42848:SF1">
    <property type="entry name" value="HOLLIDAY JUNCTION BRANCH MIGRATION COMPLEX SUBUNIT RUVB"/>
    <property type="match status" value="1"/>
</dbReference>
<keyword evidence="2 9" id="KW-0547">Nucleotide-binding</keyword>
<dbReference type="Pfam" id="PF05496">
    <property type="entry name" value="RuvB_N"/>
    <property type="match status" value="1"/>
</dbReference>
<keyword evidence="7 9" id="KW-0233">DNA recombination</keyword>
<dbReference type="NCBIfam" id="NF000868">
    <property type="entry name" value="PRK00080.1"/>
    <property type="match status" value="1"/>
</dbReference>
<dbReference type="GO" id="GO:0016787">
    <property type="term" value="F:hydrolase activity"/>
    <property type="evidence" value="ECO:0007669"/>
    <property type="project" value="UniProtKB-KW"/>
</dbReference>
<dbReference type="CDD" id="cd00009">
    <property type="entry name" value="AAA"/>
    <property type="match status" value="1"/>
</dbReference>
<dbReference type="Pfam" id="PF05491">
    <property type="entry name" value="WHD_RuvB"/>
    <property type="match status" value="1"/>
</dbReference>
<gene>
    <name evidence="9 11" type="primary">ruvB</name>
    <name evidence="11" type="ORF">JYK00_06940</name>
</gene>
<keyword evidence="8 9" id="KW-0234">DNA repair</keyword>
<feature type="binding site" evidence="9">
    <location>
        <position position="59"/>
    </location>
    <ligand>
        <name>ATP</name>
        <dbReference type="ChEBI" id="CHEBI:30616"/>
    </ligand>
</feature>
<dbReference type="PANTHER" id="PTHR42848">
    <property type="match status" value="1"/>
</dbReference>
<feature type="region of interest" description="Head domain (RuvB-H)" evidence="9">
    <location>
        <begin position="249"/>
        <end position="329"/>
    </location>
</feature>
<evidence type="ECO:0000256" key="3">
    <source>
        <dbReference type="ARBA" id="ARBA00022763"/>
    </source>
</evidence>
<feature type="binding site" evidence="9">
    <location>
        <position position="60"/>
    </location>
    <ligand>
        <name>Mg(2+)</name>
        <dbReference type="ChEBI" id="CHEBI:18420"/>
    </ligand>
</feature>
<keyword evidence="1 9" id="KW-0963">Cytoplasm</keyword>
<comment type="domain">
    <text evidence="9">Has 3 domains, the large (RuvB-L) and small ATPase (RuvB-S) domains and the C-terminal head (RuvB-H) domain. The head domain binds DNA, while the ATPase domains jointly bind ATP, ADP or are empty depending on the state of the subunit in the translocation cycle. During a single DNA translocation step the structure of each domain remains the same, but their relative positions change.</text>
</comment>
<dbReference type="InterPro" id="IPR004605">
    <property type="entry name" value="DNA_helicase_Holl-junc_RuvB"/>
</dbReference>
<feature type="binding site" evidence="9">
    <location>
        <position position="56"/>
    </location>
    <ligand>
        <name>ATP</name>
        <dbReference type="ChEBI" id="CHEBI:30616"/>
    </ligand>
</feature>
<feature type="binding site" evidence="9">
    <location>
        <begin position="122"/>
        <end position="124"/>
    </location>
    <ligand>
        <name>ATP</name>
        <dbReference type="ChEBI" id="CHEBI:30616"/>
    </ligand>
</feature>
<dbReference type="HAMAP" id="MF_00016">
    <property type="entry name" value="DNA_HJ_migration_RuvB"/>
    <property type="match status" value="1"/>
</dbReference>
<dbReference type="InterPro" id="IPR036388">
    <property type="entry name" value="WH-like_DNA-bd_sf"/>
</dbReference>
<accession>A0ABX7SBW6</accession>
<feature type="binding site" evidence="9">
    <location>
        <position position="212"/>
    </location>
    <ligand>
        <name>ATP</name>
        <dbReference type="ChEBI" id="CHEBI:30616"/>
    </ligand>
</feature>
<keyword evidence="3 9" id="KW-0227">DNA damage</keyword>
<dbReference type="Proteomes" id="UP000671862">
    <property type="component" value="Chromosome"/>
</dbReference>
<dbReference type="SUPFAM" id="SSF52540">
    <property type="entry name" value="P-loop containing nucleoside triphosphate hydrolases"/>
    <property type="match status" value="1"/>
</dbReference>
<dbReference type="InterPro" id="IPR008824">
    <property type="entry name" value="RuvB-like_N"/>
</dbReference>
<keyword evidence="12" id="KW-1185">Reference proteome</keyword>
<name>A0ABX7SBW6_9BACT</name>
<reference evidence="11 12" key="1">
    <citation type="submission" date="2021-03" db="EMBL/GenBank/DDBJ databases">
        <title>Thermosipho ferrireducens sp.nov., an anaerobic thermophilic iron-reducing bacterium isolated from a deep-sea hydrothermal sulfide deposits.</title>
        <authorList>
            <person name="Zeng X."/>
            <person name="Chen Y."/>
            <person name="Shao Z."/>
        </authorList>
    </citation>
    <scope>NUCLEOTIDE SEQUENCE [LARGE SCALE GENOMIC DNA]</scope>
    <source>
        <strain evidence="11 12">JL129W03</strain>
    </source>
</reference>
<dbReference type="NCBIfam" id="TIGR00635">
    <property type="entry name" value="ruvB"/>
    <property type="match status" value="1"/>
</dbReference>
<organism evidence="11 12">
    <name type="scientific">Thermosipho ferrireducens</name>
    <dbReference type="NCBI Taxonomy" id="2571116"/>
    <lineage>
        <taxon>Bacteria</taxon>
        <taxon>Thermotogati</taxon>
        <taxon>Thermotogota</taxon>
        <taxon>Thermotogae</taxon>
        <taxon>Thermotogales</taxon>
        <taxon>Fervidobacteriaceae</taxon>
        <taxon>Thermosipho</taxon>
    </lineage>
</organism>